<evidence type="ECO:0000256" key="2">
    <source>
        <dbReference type="ARBA" id="ARBA00023125"/>
    </source>
</evidence>
<feature type="DNA-binding region" description="H-T-H motif" evidence="4">
    <location>
        <begin position="23"/>
        <end position="42"/>
    </location>
</feature>
<evidence type="ECO:0000256" key="4">
    <source>
        <dbReference type="PROSITE-ProRule" id="PRU00335"/>
    </source>
</evidence>
<feature type="domain" description="HTH tetR-type" evidence="5">
    <location>
        <begin position="2"/>
        <end position="60"/>
    </location>
</feature>
<comment type="caution">
    <text evidence="6">The sequence shown here is derived from an EMBL/GenBank/DDBJ whole genome shotgun (WGS) entry which is preliminary data.</text>
</comment>
<dbReference type="EMBL" id="JAFBFC010000004">
    <property type="protein sequence ID" value="MBM7703749.1"/>
    <property type="molecule type" value="Genomic_DNA"/>
</dbReference>
<gene>
    <name evidence="6" type="ORF">JOC83_002598</name>
</gene>
<dbReference type="RefSeq" id="WP_205187698.1">
    <property type="nucleotide sequence ID" value="NZ_JAFBFC010000004.1"/>
</dbReference>
<keyword evidence="3" id="KW-0804">Transcription</keyword>
<proteinExistence type="predicted"/>
<evidence type="ECO:0000256" key="3">
    <source>
        <dbReference type="ARBA" id="ARBA00023163"/>
    </source>
</evidence>
<name>A0ABS2QW82_9BACI</name>
<dbReference type="Gene3D" id="1.10.357.10">
    <property type="entry name" value="Tetracycline Repressor, domain 2"/>
    <property type="match status" value="1"/>
</dbReference>
<dbReference type="Pfam" id="PF00440">
    <property type="entry name" value="TetR_N"/>
    <property type="match status" value="1"/>
</dbReference>
<keyword evidence="7" id="KW-1185">Reference proteome</keyword>
<dbReference type="PANTHER" id="PTHR30055:SF234">
    <property type="entry name" value="HTH-TYPE TRANSCRIPTIONAL REGULATOR BETI"/>
    <property type="match status" value="1"/>
</dbReference>
<keyword evidence="1" id="KW-0805">Transcription regulation</keyword>
<evidence type="ECO:0000256" key="1">
    <source>
        <dbReference type="ARBA" id="ARBA00023015"/>
    </source>
</evidence>
<evidence type="ECO:0000313" key="6">
    <source>
        <dbReference type="EMBL" id="MBM7703749.1"/>
    </source>
</evidence>
<keyword evidence="2 4" id="KW-0238">DNA-binding</keyword>
<sequence length="183" mass="21340">MSKSRSKIIETAIQVLSVYDSASLEDIAEAAGVSRMTLHRNFQNRETLFKEIHETLIQRTLSIFKQAKEKYEHPIEQMEDIIKTSAGVKGFVLLMKENKEHEDHDPNTCKFSEVNKELREIIKKLREEGYISQEIPDLWVFHMYDGILFTAWEAMYTGSVAPKEIPSLSWNTFKKGLLMERRD</sequence>
<dbReference type="InterPro" id="IPR050109">
    <property type="entry name" value="HTH-type_TetR-like_transc_reg"/>
</dbReference>
<reference evidence="6 7" key="1">
    <citation type="submission" date="2021-01" db="EMBL/GenBank/DDBJ databases">
        <title>Genomic Encyclopedia of Type Strains, Phase IV (KMG-IV): sequencing the most valuable type-strain genomes for metagenomic binning, comparative biology and taxonomic classification.</title>
        <authorList>
            <person name="Goeker M."/>
        </authorList>
    </citation>
    <scope>NUCLEOTIDE SEQUENCE [LARGE SCALE GENOMIC DNA]</scope>
    <source>
        <strain evidence="6 7">DSM 104297</strain>
    </source>
</reference>
<dbReference type="InterPro" id="IPR001647">
    <property type="entry name" value="HTH_TetR"/>
</dbReference>
<evidence type="ECO:0000313" key="7">
    <source>
        <dbReference type="Proteomes" id="UP000809829"/>
    </source>
</evidence>
<evidence type="ECO:0000259" key="5">
    <source>
        <dbReference type="PROSITE" id="PS50977"/>
    </source>
</evidence>
<protein>
    <submittedName>
        <fullName evidence="6">AcrR family transcriptional regulator</fullName>
    </submittedName>
</protein>
<dbReference type="InterPro" id="IPR009057">
    <property type="entry name" value="Homeodomain-like_sf"/>
</dbReference>
<dbReference type="Proteomes" id="UP000809829">
    <property type="component" value="Unassembled WGS sequence"/>
</dbReference>
<accession>A0ABS2QW82</accession>
<dbReference type="PANTHER" id="PTHR30055">
    <property type="entry name" value="HTH-TYPE TRANSCRIPTIONAL REGULATOR RUTR"/>
    <property type="match status" value="1"/>
</dbReference>
<dbReference type="PROSITE" id="PS50977">
    <property type="entry name" value="HTH_TETR_2"/>
    <property type="match status" value="1"/>
</dbReference>
<dbReference type="SUPFAM" id="SSF46689">
    <property type="entry name" value="Homeodomain-like"/>
    <property type="match status" value="1"/>
</dbReference>
<organism evidence="6 7">
    <name type="scientific">Priestia iocasae</name>
    <dbReference type="NCBI Taxonomy" id="2291674"/>
    <lineage>
        <taxon>Bacteria</taxon>
        <taxon>Bacillati</taxon>
        <taxon>Bacillota</taxon>
        <taxon>Bacilli</taxon>
        <taxon>Bacillales</taxon>
        <taxon>Bacillaceae</taxon>
        <taxon>Priestia</taxon>
    </lineage>
</organism>